<evidence type="ECO:0000313" key="6">
    <source>
        <dbReference type="Proteomes" id="UP000673975"/>
    </source>
</evidence>
<evidence type="ECO:0000256" key="2">
    <source>
        <dbReference type="ARBA" id="ARBA00022729"/>
    </source>
</evidence>
<dbReference type="Proteomes" id="UP000673975">
    <property type="component" value="Unassembled WGS sequence"/>
</dbReference>
<dbReference type="AlphaFoldDB" id="A0A8J7RPG6"/>
<dbReference type="Gene3D" id="2.60.40.1220">
    <property type="match status" value="1"/>
</dbReference>
<keyword evidence="3" id="KW-1133">Transmembrane helix</keyword>
<organism evidence="5 6">
    <name type="scientific">Natronogracilivirga saccharolytica</name>
    <dbReference type="NCBI Taxonomy" id="2812953"/>
    <lineage>
        <taxon>Bacteria</taxon>
        <taxon>Pseudomonadati</taxon>
        <taxon>Balneolota</taxon>
        <taxon>Balneolia</taxon>
        <taxon>Balneolales</taxon>
        <taxon>Cyclonatronaceae</taxon>
        <taxon>Natronogracilivirga</taxon>
    </lineage>
</organism>
<evidence type="ECO:0000256" key="1">
    <source>
        <dbReference type="ARBA" id="ARBA00005445"/>
    </source>
</evidence>
<gene>
    <name evidence="5" type="ORF">NATSA_13935</name>
</gene>
<reference evidence="5" key="1">
    <citation type="submission" date="2021-02" db="EMBL/GenBank/DDBJ databases">
        <title>Natronogracilivirga saccharolytica gen. nov. sp. nov. a new anaerobic, haloalkiliphilic carbohydrate-fermenting bacterium from soda lake and proposing of Cyclonatronumiaceae fam. nov. in the phylum Balneolaeota.</title>
        <authorList>
            <person name="Zhilina T.N."/>
            <person name="Sorokin D.Y."/>
            <person name="Zavarzina D.G."/>
            <person name="Toshchakov S.V."/>
            <person name="Kublanov I.V."/>
        </authorList>
    </citation>
    <scope>NUCLEOTIDE SEQUENCE</scope>
    <source>
        <strain evidence="5">Z-1702</strain>
    </source>
</reference>
<evidence type="ECO:0000256" key="3">
    <source>
        <dbReference type="SAM" id="Phobius"/>
    </source>
</evidence>
<name>A0A8J7RPG6_9BACT</name>
<dbReference type="InterPro" id="IPR021884">
    <property type="entry name" value="Ice-bd_prot"/>
</dbReference>
<comment type="similarity">
    <text evidence="1">Belongs to the ice-binding protein family.</text>
</comment>
<evidence type="ECO:0000313" key="5">
    <source>
        <dbReference type="EMBL" id="MBP3193773.1"/>
    </source>
</evidence>
<accession>A0A8J7RPG6</accession>
<keyword evidence="6" id="KW-1185">Reference proteome</keyword>
<comment type="caution">
    <text evidence="5">The sequence shown here is derived from an EMBL/GenBank/DDBJ whole genome shotgun (WGS) entry which is preliminary data.</text>
</comment>
<dbReference type="InterPro" id="IPR014755">
    <property type="entry name" value="Cu-Rt/internalin_Ig-like"/>
</dbReference>
<evidence type="ECO:0000259" key="4">
    <source>
        <dbReference type="Pfam" id="PF13205"/>
    </source>
</evidence>
<feature type="domain" description="SbsA Ig-like" evidence="4">
    <location>
        <begin position="34"/>
        <end position="136"/>
    </location>
</feature>
<keyword evidence="2" id="KW-0732">Signal</keyword>
<sequence>MKINYLSNAIIVASLFGFAFMIGCENKSTNADFDPDAPVIFSKSPMNNEDNIERNKVLEIIFDQAMDPSTINNTTITLQQGSTTINGSVGYSGTTARFTSQNVLAAQTDYTVKVSTGAKNASGVAIANDNEWSFTTGGNSEQLEVVELGTAGNYVILAKSAINNNPASSFTGDLGLSPMAESFITGFSQTPATGYSISDQVNGRIYAADMADPTPTNLTTAVENMATAYDDAAGRTAPDFVELYTGEIGGKTLTPGLYKWSNTVQITDDLNFSGDEDDVWILQVAENVTMSPDVTITLSGGAQVKNIFWQVAGEVTIGRTSHFEGIIFSMTGITLNTGASLNGRVLAQTAAIFDANTVVEPQ</sequence>
<feature type="transmembrane region" description="Helical" evidence="3">
    <location>
        <begin position="5"/>
        <end position="23"/>
    </location>
</feature>
<dbReference type="EMBL" id="JAFIDN010000014">
    <property type="protein sequence ID" value="MBP3193773.1"/>
    <property type="molecule type" value="Genomic_DNA"/>
</dbReference>
<dbReference type="PROSITE" id="PS51257">
    <property type="entry name" value="PROKAR_LIPOPROTEIN"/>
    <property type="match status" value="1"/>
</dbReference>
<keyword evidence="3" id="KW-0812">Transmembrane</keyword>
<dbReference type="Pfam" id="PF11999">
    <property type="entry name" value="Ice_binding"/>
    <property type="match status" value="1"/>
</dbReference>
<proteinExistence type="inferred from homology"/>
<keyword evidence="3" id="KW-0472">Membrane</keyword>
<dbReference type="Pfam" id="PF13205">
    <property type="entry name" value="Big_5"/>
    <property type="match status" value="1"/>
</dbReference>
<dbReference type="RefSeq" id="WP_210513232.1">
    <property type="nucleotide sequence ID" value="NZ_JAFIDN010000014.1"/>
</dbReference>
<dbReference type="InterPro" id="IPR032812">
    <property type="entry name" value="SbsA_Ig"/>
</dbReference>
<protein>
    <submittedName>
        <fullName evidence="5">DUF3494 domain-containing protein</fullName>
    </submittedName>
</protein>